<dbReference type="EMBL" id="AYKW01000037">
    <property type="protein sequence ID" value="PIL26785.1"/>
    <property type="molecule type" value="Genomic_DNA"/>
</dbReference>
<feature type="transmembrane region" description="Helical" evidence="2">
    <location>
        <begin position="67"/>
        <end position="92"/>
    </location>
</feature>
<comment type="caution">
    <text evidence="3">The sequence shown here is derived from an EMBL/GenBank/DDBJ whole genome shotgun (WGS) entry which is preliminary data.</text>
</comment>
<feature type="transmembrane region" description="Helical" evidence="2">
    <location>
        <begin position="143"/>
        <end position="163"/>
    </location>
</feature>
<feature type="transmembrane region" description="Helical" evidence="2">
    <location>
        <begin position="283"/>
        <end position="306"/>
    </location>
</feature>
<feature type="region of interest" description="Disordered" evidence="1">
    <location>
        <begin position="331"/>
        <end position="368"/>
    </location>
</feature>
<reference evidence="3 4" key="1">
    <citation type="journal article" date="2015" name="Sci. Rep.">
        <title>Chromosome-level genome map provides insights into diverse defense mechanisms in the medicinal fungus Ganoderma sinense.</title>
        <authorList>
            <person name="Zhu Y."/>
            <person name="Xu J."/>
            <person name="Sun C."/>
            <person name="Zhou S."/>
            <person name="Xu H."/>
            <person name="Nelson D.R."/>
            <person name="Qian J."/>
            <person name="Song J."/>
            <person name="Luo H."/>
            <person name="Xiang L."/>
            <person name="Li Y."/>
            <person name="Xu Z."/>
            <person name="Ji A."/>
            <person name="Wang L."/>
            <person name="Lu S."/>
            <person name="Hayward A."/>
            <person name="Sun W."/>
            <person name="Li X."/>
            <person name="Schwartz D.C."/>
            <person name="Wang Y."/>
            <person name="Chen S."/>
        </authorList>
    </citation>
    <scope>NUCLEOTIDE SEQUENCE [LARGE SCALE GENOMIC DNA]</scope>
    <source>
        <strain evidence="3 4">ZZ0214-1</strain>
    </source>
</reference>
<protein>
    <submittedName>
        <fullName evidence="3">Uncharacterized protein</fullName>
    </submittedName>
</protein>
<dbReference type="Proteomes" id="UP000230002">
    <property type="component" value="Unassembled WGS sequence"/>
</dbReference>
<name>A0A2G8RZ61_9APHY</name>
<evidence type="ECO:0000313" key="4">
    <source>
        <dbReference type="Proteomes" id="UP000230002"/>
    </source>
</evidence>
<feature type="transmembrane region" description="Helical" evidence="2">
    <location>
        <begin position="183"/>
        <end position="205"/>
    </location>
</feature>
<organism evidence="3 4">
    <name type="scientific">Ganoderma sinense ZZ0214-1</name>
    <dbReference type="NCBI Taxonomy" id="1077348"/>
    <lineage>
        <taxon>Eukaryota</taxon>
        <taxon>Fungi</taxon>
        <taxon>Dikarya</taxon>
        <taxon>Basidiomycota</taxon>
        <taxon>Agaricomycotina</taxon>
        <taxon>Agaricomycetes</taxon>
        <taxon>Polyporales</taxon>
        <taxon>Polyporaceae</taxon>
        <taxon>Ganoderma</taxon>
    </lineage>
</organism>
<feature type="transmembrane region" description="Helical" evidence="2">
    <location>
        <begin position="35"/>
        <end position="55"/>
    </location>
</feature>
<feature type="compositionally biased region" description="Polar residues" evidence="1">
    <location>
        <begin position="348"/>
        <end position="364"/>
    </location>
</feature>
<accession>A0A2G8RZ61</accession>
<evidence type="ECO:0000256" key="1">
    <source>
        <dbReference type="SAM" id="MobiDB-lite"/>
    </source>
</evidence>
<feature type="transmembrane region" description="Helical" evidence="2">
    <location>
        <begin position="240"/>
        <end position="263"/>
    </location>
</feature>
<evidence type="ECO:0000256" key="2">
    <source>
        <dbReference type="SAM" id="Phobius"/>
    </source>
</evidence>
<dbReference type="OrthoDB" id="3214103at2759"/>
<keyword evidence="2" id="KW-0812">Transmembrane</keyword>
<keyword evidence="4" id="KW-1185">Reference proteome</keyword>
<gene>
    <name evidence="3" type="ORF">GSI_11121</name>
</gene>
<keyword evidence="2" id="KW-0472">Membrane</keyword>
<feature type="transmembrane region" description="Helical" evidence="2">
    <location>
        <begin position="112"/>
        <end position="131"/>
    </location>
</feature>
<proteinExistence type="predicted"/>
<evidence type="ECO:0000313" key="3">
    <source>
        <dbReference type="EMBL" id="PIL26785.1"/>
    </source>
</evidence>
<sequence length="416" mass="44924">MTTSDCPPAEVNTLALELTQYFAYDATTLIVESSLSSLLFGVLTILAITATVLLLRRGSLRNKSIRIPLASTIILYTSSALYMAALATGGLFSETFNGIESLAALEATVLKQSWMATVALGINIILGDAIVWWRACVVWQHKAVYFTGAILLALTLVIGAIGTRKSYTNDLTDIYLMYSGSSVYANTAAALSLVTNVLATSLIAYKAWWGSSITFTSIVVVNDKRRYLGSDGSKTRVLRVLALFVESGSAYCGILIFILTYQFHYKTPGTFSDAGSTSYTGAIYPTSIIVITAFDCSPINCGLLSAGSKKEYIPSNAVRLSPRCTFCSHEPADGLDPPGNSGRMNRWRASQSPHGRSGTPSGQESGDWEGVKIDRDWIAIYRHRAELFGPIALEGLRPSLALIRDNAETEALGDEL</sequence>
<keyword evidence="2" id="KW-1133">Transmembrane helix</keyword>
<dbReference type="AlphaFoldDB" id="A0A2G8RZ61"/>